<dbReference type="SUPFAM" id="SSF53098">
    <property type="entry name" value="Ribonuclease H-like"/>
    <property type="match status" value="1"/>
</dbReference>
<gene>
    <name evidence="3" type="ORF">Tci_581610</name>
</gene>
<feature type="domain" description="RNase H type-1" evidence="2">
    <location>
        <begin position="65"/>
        <end position="108"/>
    </location>
</feature>
<protein>
    <recommendedName>
        <fullName evidence="2">RNase H type-1 domain-containing protein</fullName>
    </recommendedName>
</protein>
<dbReference type="InterPro" id="IPR002156">
    <property type="entry name" value="RNaseH_domain"/>
</dbReference>
<comment type="caution">
    <text evidence="3">The sequence shown here is derived from an EMBL/GenBank/DDBJ whole genome shotgun (WGS) entry which is preliminary data.</text>
</comment>
<dbReference type="PANTHER" id="PTHR48475">
    <property type="entry name" value="RIBONUCLEASE H"/>
    <property type="match status" value="1"/>
</dbReference>
<evidence type="ECO:0000256" key="1">
    <source>
        <dbReference type="SAM" id="MobiDB-lite"/>
    </source>
</evidence>
<reference evidence="3" key="1">
    <citation type="journal article" date="2019" name="Sci. Rep.">
        <title>Draft genome of Tanacetum cinerariifolium, the natural source of mosquito coil.</title>
        <authorList>
            <person name="Yamashiro T."/>
            <person name="Shiraishi A."/>
            <person name="Satake H."/>
            <person name="Nakayama K."/>
        </authorList>
    </citation>
    <scope>NUCLEOTIDE SEQUENCE</scope>
</reference>
<name>A0A699J5V5_TANCI</name>
<sequence length="267" mass="30516">MEKLVLSLVFAAKRLRRYFQAHPVTVITDQPIKQVIWLIVCRWVRCRAYIDKPRRSRVHQRAEVSFAASNNKAEYEALVAGLRIAMQMGAKNAQVNVDSKLVANQVFGTYVAREGQIPDSRHGLLHKVDRSKGGGNDYRRAVKEIQIEMPIYRTAAVDVVNNDEELRLNLDLLEERRELTAISEAKSKIKDDELLQRQGPRGDSASKNVEHHKSQAMLPLSRKLGPKWEGPYEVTKALGNRAYNLWSTEGTVLPRTWNVTNLKRCYL</sequence>
<dbReference type="PANTHER" id="PTHR48475:SF2">
    <property type="entry name" value="RIBONUCLEASE H"/>
    <property type="match status" value="1"/>
</dbReference>
<dbReference type="AlphaFoldDB" id="A0A699J5V5"/>
<evidence type="ECO:0000259" key="2">
    <source>
        <dbReference type="Pfam" id="PF13456"/>
    </source>
</evidence>
<dbReference type="GO" id="GO:0003676">
    <property type="term" value="F:nucleic acid binding"/>
    <property type="evidence" value="ECO:0007669"/>
    <property type="project" value="InterPro"/>
</dbReference>
<dbReference type="InterPro" id="IPR036397">
    <property type="entry name" value="RNaseH_sf"/>
</dbReference>
<accession>A0A699J5V5</accession>
<dbReference type="Pfam" id="PF13456">
    <property type="entry name" value="RVT_3"/>
    <property type="match status" value="1"/>
</dbReference>
<dbReference type="GO" id="GO:0004523">
    <property type="term" value="F:RNA-DNA hybrid ribonuclease activity"/>
    <property type="evidence" value="ECO:0007669"/>
    <property type="project" value="InterPro"/>
</dbReference>
<dbReference type="EMBL" id="BKCJ010368326">
    <property type="protein sequence ID" value="GFA09638.1"/>
    <property type="molecule type" value="Genomic_DNA"/>
</dbReference>
<feature type="region of interest" description="Disordered" evidence="1">
    <location>
        <begin position="191"/>
        <end position="216"/>
    </location>
</feature>
<proteinExistence type="predicted"/>
<dbReference type="Gene3D" id="3.30.420.10">
    <property type="entry name" value="Ribonuclease H-like superfamily/Ribonuclease H"/>
    <property type="match status" value="1"/>
</dbReference>
<evidence type="ECO:0000313" key="3">
    <source>
        <dbReference type="EMBL" id="GFA09638.1"/>
    </source>
</evidence>
<dbReference type="InterPro" id="IPR012337">
    <property type="entry name" value="RNaseH-like_sf"/>
</dbReference>
<organism evidence="3">
    <name type="scientific">Tanacetum cinerariifolium</name>
    <name type="common">Dalmatian daisy</name>
    <name type="synonym">Chrysanthemum cinerariifolium</name>
    <dbReference type="NCBI Taxonomy" id="118510"/>
    <lineage>
        <taxon>Eukaryota</taxon>
        <taxon>Viridiplantae</taxon>
        <taxon>Streptophyta</taxon>
        <taxon>Embryophyta</taxon>
        <taxon>Tracheophyta</taxon>
        <taxon>Spermatophyta</taxon>
        <taxon>Magnoliopsida</taxon>
        <taxon>eudicotyledons</taxon>
        <taxon>Gunneridae</taxon>
        <taxon>Pentapetalae</taxon>
        <taxon>asterids</taxon>
        <taxon>campanulids</taxon>
        <taxon>Asterales</taxon>
        <taxon>Asteraceae</taxon>
        <taxon>Asteroideae</taxon>
        <taxon>Anthemideae</taxon>
        <taxon>Anthemidinae</taxon>
        <taxon>Tanacetum</taxon>
    </lineage>
</organism>